<dbReference type="Pfam" id="PF07654">
    <property type="entry name" value="C1-set"/>
    <property type="match status" value="1"/>
</dbReference>
<evidence type="ECO:0000313" key="3">
    <source>
        <dbReference type="Proteomes" id="UP000695026"/>
    </source>
</evidence>
<dbReference type="PROSITE" id="PS00290">
    <property type="entry name" value="IG_MHC"/>
    <property type="match status" value="1"/>
</dbReference>
<feature type="domain" description="Ig-like" evidence="2">
    <location>
        <begin position="1"/>
        <end position="72"/>
    </location>
</feature>
<dbReference type="KEGG" id="pbi:103054455"/>
<dbReference type="InterPro" id="IPR003597">
    <property type="entry name" value="Ig_C1-set"/>
</dbReference>
<reference evidence="4" key="1">
    <citation type="submission" date="2025-08" db="UniProtKB">
        <authorList>
            <consortium name="RefSeq"/>
        </authorList>
    </citation>
    <scope>IDENTIFICATION</scope>
    <source>
        <tissue evidence="4">Liver</tissue>
    </source>
</reference>
<sequence>MLACMAWGFYPGDVNITWLWNGDPVKDHLGPPQVTSNGDWSYQAQLRLPVDPQQGGTYTCSVEHTSLAEPLTQDWTPGIPSELWIKIGISVAMLVVGIVVLVTGVVFWKRSRVQGYTPLEGDTYPQEGQ</sequence>
<dbReference type="InterPro" id="IPR036179">
    <property type="entry name" value="Ig-like_dom_sf"/>
</dbReference>
<dbReference type="InterPro" id="IPR007110">
    <property type="entry name" value="Ig-like_dom"/>
</dbReference>
<dbReference type="PANTHER" id="PTHR19944">
    <property type="entry name" value="MHC CLASS II-RELATED"/>
    <property type="match status" value="1"/>
</dbReference>
<keyword evidence="1" id="KW-0812">Transmembrane</keyword>
<gene>
    <name evidence="4" type="primary">LOC103054455</name>
</gene>
<dbReference type="OMA" id="WRENGRQ"/>
<dbReference type="PROSITE" id="PS50835">
    <property type="entry name" value="IG_LIKE"/>
    <property type="match status" value="1"/>
</dbReference>
<organism evidence="3 4">
    <name type="scientific">Python bivittatus</name>
    <name type="common">Burmese python</name>
    <name type="synonym">Python molurus bivittatus</name>
    <dbReference type="NCBI Taxonomy" id="176946"/>
    <lineage>
        <taxon>Eukaryota</taxon>
        <taxon>Metazoa</taxon>
        <taxon>Chordata</taxon>
        <taxon>Craniata</taxon>
        <taxon>Vertebrata</taxon>
        <taxon>Euteleostomi</taxon>
        <taxon>Lepidosauria</taxon>
        <taxon>Squamata</taxon>
        <taxon>Bifurcata</taxon>
        <taxon>Unidentata</taxon>
        <taxon>Episquamata</taxon>
        <taxon>Toxicofera</taxon>
        <taxon>Serpentes</taxon>
        <taxon>Henophidia</taxon>
        <taxon>Pythonidae</taxon>
        <taxon>Python</taxon>
    </lineage>
</organism>
<evidence type="ECO:0000313" key="4">
    <source>
        <dbReference type="RefSeq" id="XP_007442709.3"/>
    </source>
</evidence>
<dbReference type="Gene3D" id="2.60.40.10">
    <property type="entry name" value="Immunoglobulins"/>
    <property type="match status" value="1"/>
</dbReference>
<dbReference type="Proteomes" id="UP000695026">
    <property type="component" value="Unplaced"/>
</dbReference>
<dbReference type="InterPro" id="IPR050160">
    <property type="entry name" value="MHC/Immunoglobulin"/>
</dbReference>
<evidence type="ECO:0000256" key="1">
    <source>
        <dbReference type="SAM" id="Phobius"/>
    </source>
</evidence>
<dbReference type="OrthoDB" id="10043043at2759"/>
<keyword evidence="3" id="KW-1185">Reference proteome</keyword>
<dbReference type="InterPro" id="IPR003006">
    <property type="entry name" value="Ig/MHC_CS"/>
</dbReference>
<dbReference type="SMART" id="SM00407">
    <property type="entry name" value="IGc1"/>
    <property type="match status" value="1"/>
</dbReference>
<proteinExistence type="predicted"/>
<protein>
    <submittedName>
        <fullName evidence="4">Class II histocompatibility antigen, M beta 1 chain</fullName>
    </submittedName>
</protein>
<dbReference type="PANTHER" id="PTHR19944:SF65">
    <property type="entry name" value="HLA CLASS II HISTOCOMPATIBILITY ANTIGEN, DM BETA CHAIN"/>
    <property type="match status" value="1"/>
</dbReference>
<dbReference type="CDD" id="cd21002">
    <property type="entry name" value="IgC1_MHC_II_beta_HLA-DM"/>
    <property type="match status" value="1"/>
</dbReference>
<feature type="transmembrane region" description="Helical" evidence="1">
    <location>
        <begin position="83"/>
        <end position="108"/>
    </location>
</feature>
<keyword evidence="1" id="KW-0472">Membrane</keyword>
<keyword evidence="1" id="KW-1133">Transmembrane helix</keyword>
<dbReference type="AlphaFoldDB" id="A0A9F2RBC0"/>
<name>A0A9F2RBC0_PYTBI</name>
<dbReference type="GeneID" id="103054455"/>
<dbReference type="InterPro" id="IPR013783">
    <property type="entry name" value="Ig-like_fold"/>
</dbReference>
<evidence type="ECO:0000259" key="2">
    <source>
        <dbReference type="PROSITE" id="PS50835"/>
    </source>
</evidence>
<dbReference type="SUPFAM" id="SSF48726">
    <property type="entry name" value="Immunoglobulin"/>
    <property type="match status" value="1"/>
</dbReference>
<accession>A0A9F2RBC0</accession>
<dbReference type="RefSeq" id="XP_007442709.3">
    <property type="nucleotide sequence ID" value="XM_007442647.3"/>
</dbReference>